<reference evidence="1" key="1">
    <citation type="submission" date="2021-07" db="EMBL/GenBank/DDBJ databases">
        <authorList>
            <person name="Catto M.A."/>
            <person name="Jacobson A."/>
            <person name="Kennedy G."/>
            <person name="Labadie P."/>
            <person name="Hunt B.G."/>
            <person name="Srinivasan R."/>
        </authorList>
    </citation>
    <scope>NUCLEOTIDE SEQUENCE</scope>
    <source>
        <strain evidence="1">PL_HMW_Pooled</strain>
        <tissue evidence="1">Head</tissue>
    </source>
</reference>
<sequence length="65" mass="7234">FSLTKLHTSENFLFIVPSVISCVGLTRGSVHLSPFFLLEAQIRTLAGTGITLLSMDRYLSLIHRD</sequence>
<protein>
    <submittedName>
        <fullName evidence="1">Major capsid protein</fullName>
    </submittedName>
</protein>
<reference evidence="1" key="2">
    <citation type="journal article" date="2023" name="BMC Genomics">
        <title>Pest status, molecular evolution, and epigenetic factors derived from the genome assembly of Frankliniella fusca, a thysanopteran phytovirus vector.</title>
        <authorList>
            <person name="Catto M.A."/>
            <person name="Labadie P.E."/>
            <person name="Jacobson A.L."/>
            <person name="Kennedy G.G."/>
            <person name="Srinivasan R."/>
            <person name="Hunt B.G."/>
        </authorList>
    </citation>
    <scope>NUCLEOTIDE SEQUENCE</scope>
    <source>
        <strain evidence="1">PL_HMW_Pooled</strain>
    </source>
</reference>
<name>A0AAE1I4C4_9NEOP</name>
<comment type="caution">
    <text evidence="1">The sequence shown here is derived from an EMBL/GenBank/DDBJ whole genome shotgun (WGS) entry which is preliminary data.</text>
</comment>
<organism evidence="1 2">
    <name type="scientific">Frankliniella fusca</name>
    <dbReference type="NCBI Taxonomy" id="407009"/>
    <lineage>
        <taxon>Eukaryota</taxon>
        <taxon>Metazoa</taxon>
        <taxon>Ecdysozoa</taxon>
        <taxon>Arthropoda</taxon>
        <taxon>Hexapoda</taxon>
        <taxon>Insecta</taxon>
        <taxon>Pterygota</taxon>
        <taxon>Neoptera</taxon>
        <taxon>Paraneoptera</taxon>
        <taxon>Thysanoptera</taxon>
        <taxon>Terebrantia</taxon>
        <taxon>Thripoidea</taxon>
        <taxon>Thripidae</taxon>
        <taxon>Frankliniella</taxon>
    </lineage>
</organism>
<evidence type="ECO:0000313" key="2">
    <source>
        <dbReference type="Proteomes" id="UP001219518"/>
    </source>
</evidence>
<evidence type="ECO:0000313" key="1">
    <source>
        <dbReference type="EMBL" id="KAK3933192.1"/>
    </source>
</evidence>
<dbReference type="AlphaFoldDB" id="A0AAE1I4C4"/>
<feature type="non-terminal residue" evidence="1">
    <location>
        <position position="1"/>
    </location>
</feature>
<proteinExistence type="predicted"/>
<dbReference type="Proteomes" id="UP001219518">
    <property type="component" value="Unassembled WGS sequence"/>
</dbReference>
<accession>A0AAE1I4C4</accession>
<dbReference type="EMBL" id="JAHWGI010001443">
    <property type="protein sequence ID" value="KAK3933192.1"/>
    <property type="molecule type" value="Genomic_DNA"/>
</dbReference>
<keyword evidence="2" id="KW-1185">Reference proteome</keyword>
<gene>
    <name evidence="1" type="ORF">KUF71_017453</name>
</gene>